<reference evidence="3 4" key="1">
    <citation type="submission" date="2024-01" db="EMBL/GenBank/DDBJ databases">
        <title>Mesobacterium rodlantinim sp. nov., isolated from shallow sea hydrothermal systems off Kueishantao Island.</title>
        <authorList>
            <person name="Su Z."/>
            <person name="Tang K."/>
        </authorList>
    </citation>
    <scope>NUCLEOTIDE SEQUENCE [LARGE SCALE GENOMIC DNA]</scope>
    <source>
        <strain evidence="3 4">TK19101</strain>
    </source>
</reference>
<proteinExistence type="predicted"/>
<feature type="transmembrane region" description="Helical" evidence="1">
    <location>
        <begin position="36"/>
        <end position="57"/>
    </location>
</feature>
<evidence type="ECO:0000259" key="2">
    <source>
        <dbReference type="PROSITE" id="PS50930"/>
    </source>
</evidence>
<feature type="transmembrane region" description="Helical" evidence="1">
    <location>
        <begin position="101"/>
        <end position="119"/>
    </location>
</feature>
<dbReference type="PROSITE" id="PS50930">
    <property type="entry name" value="HTH_LYTTR"/>
    <property type="match status" value="1"/>
</dbReference>
<evidence type="ECO:0000313" key="3">
    <source>
        <dbReference type="EMBL" id="MEC3860305.1"/>
    </source>
</evidence>
<dbReference type="RefSeq" id="WP_326295929.1">
    <property type="nucleotide sequence ID" value="NZ_JAYLLH010000003.1"/>
</dbReference>
<sequence>MTHSVTVTVLLSVGVVLGIAGPFGTSVSLTLPARLAYWLCIVCVTYGWGLALGLWLAPKVAQRPFWQRVGLQGIGSALGVCLAVLALNRAVFGIWPAASEVPVFLATLVSITVIVSAVLEMLEVHREKAPAVRDQGLPRDLPPLLDRLPLDKRGPLVALSVEDHYVRIRTTRGQEMILMRLSDAMREVGQTPGAQVHRSHWVAFEHVAAAEKVGDRAILTLRDGAEIPVSRANLPKIREAGLLPR</sequence>
<dbReference type="InterPro" id="IPR007492">
    <property type="entry name" value="LytTR_DNA-bd_dom"/>
</dbReference>
<dbReference type="EMBL" id="JAYLLH010000003">
    <property type="protein sequence ID" value="MEC3860305.1"/>
    <property type="molecule type" value="Genomic_DNA"/>
</dbReference>
<keyword evidence="1" id="KW-0812">Transmembrane</keyword>
<accession>A0ABU6HEM7</accession>
<evidence type="ECO:0000256" key="1">
    <source>
        <dbReference type="SAM" id="Phobius"/>
    </source>
</evidence>
<name>A0ABU6HEM7_9RHOB</name>
<evidence type="ECO:0000313" key="4">
    <source>
        <dbReference type="Proteomes" id="UP001348149"/>
    </source>
</evidence>
<feature type="domain" description="HTH LytTR-type" evidence="2">
    <location>
        <begin position="159"/>
        <end position="243"/>
    </location>
</feature>
<feature type="transmembrane region" description="Helical" evidence="1">
    <location>
        <begin position="69"/>
        <end position="95"/>
    </location>
</feature>
<comment type="caution">
    <text evidence="3">The sequence shown here is derived from an EMBL/GenBank/DDBJ whole genome shotgun (WGS) entry which is preliminary data.</text>
</comment>
<organism evidence="3 4">
    <name type="scientific">Mesobacterium hydrothermale</name>
    <dbReference type="NCBI Taxonomy" id="3111907"/>
    <lineage>
        <taxon>Bacteria</taxon>
        <taxon>Pseudomonadati</taxon>
        <taxon>Pseudomonadota</taxon>
        <taxon>Alphaproteobacteria</taxon>
        <taxon>Rhodobacterales</taxon>
        <taxon>Roseobacteraceae</taxon>
        <taxon>Mesobacterium</taxon>
    </lineage>
</organism>
<dbReference type="Proteomes" id="UP001348149">
    <property type="component" value="Unassembled WGS sequence"/>
</dbReference>
<dbReference type="SMART" id="SM00850">
    <property type="entry name" value="LytTR"/>
    <property type="match status" value="1"/>
</dbReference>
<dbReference type="GO" id="GO:0003677">
    <property type="term" value="F:DNA binding"/>
    <property type="evidence" value="ECO:0007669"/>
    <property type="project" value="UniProtKB-KW"/>
</dbReference>
<dbReference type="Gene3D" id="2.40.50.1020">
    <property type="entry name" value="LytTr DNA-binding domain"/>
    <property type="match status" value="1"/>
</dbReference>
<keyword evidence="4" id="KW-1185">Reference proteome</keyword>
<gene>
    <name evidence="3" type="ORF">VK792_03335</name>
</gene>
<keyword evidence="1" id="KW-0472">Membrane</keyword>
<keyword evidence="1" id="KW-1133">Transmembrane helix</keyword>
<keyword evidence="3" id="KW-0238">DNA-binding</keyword>
<dbReference type="Pfam" id="PF04397">
    <property type="entry name" value="LytTR"/>
    <property type="match status" value="1"/>
</dbReference>
<protein>
    <submittedName>
        <fullName evidence="3">LytTR family DNA-binding domain-containing protein</fullName>
    </submittedName>
</protein>